<comment type="caution">
    <text evidence="3">The sequence shown here is derived from an EMBL/GenBank/DDBJ whole genome shotgun (WGS) entry which is preliminary data.</text>
</comment>
<organism evidence="3 4">
    <name type="scientific">Streptomyces montanisoli</name>
    <dbReference type="NCBI Taxonomy" id="2798581"/>
    <lineage>
        <taxon>Bacteria</taxon>
        <taxon>Bacillati</taxon>
        <taxon>Actinomycetota</taxon>
        <taxon>Actinomycetes</taxon>
        <taxon>Kitasatosporales</taxon>
        <taxon>Streptomycetaceae</taxon>
        <taxon>Streptomyces</taxon>
    </lineage>
</organism>
<dbReference type="EMBL" id="JAGIQL010000013">
    <property type="protein sequence ID" value="MBP0456951.1"/>
    <property type="molecule type" value="Genomic_DNA"/>
</dbReference>
<keyword evidence="4" id="KW-1185">Reference proteome</keyword>
<evidence type="ECO:0000313" key="3">
    <source>
        <dbReference type="EMBL" id="MBP0456951.1"/>
    </source>
</evidence>
<keyword evidence="2" id="KW-1133">Transmembrane helix</keyword>
<dbReference type="RefSeq" id="WP_209338733.1">
    <property type="nucleotide sequence ID" value="NZ_JAGIQL010000013.1"/>
</dbReference>
<feature type="transmembrane region" description="Helical" evidence="2">
    <location>
        <begin position="60"/>
        <end position="84"/>
    </location>
</feature>
<protein>
    <recommendedName>
        <fullName evidence="5">Monovalent cation/H(+) antiporter subunit G</fullName>
    </recommendedName>
</protein>
<keyword evidence="2" id="KW-0472">Membrane</keyword>
<name>A0A940RU83_9ACTN</name>
<feature type="transmembrane region" description="Helical" evidence="2">
    <location>
        <begin position="91"/>
        <end position="110"/>
    </location>
</feature>
<dbReference type="Proteomes" id="UP000670475">
    <property type="component" value="Unassembled WGS sequence"/>
</dbReference>
<evidence type="ECO:0000256" key="1">
    <source>
        <dbReference type="SAM" id="MobiDB-lite"/>
    </source>
</evidence>
<evidence type="ECO:0000256" key="2">
    <source>
        <dbReference type="SAM" id="Phobius"/>
    </source>
</evidence>
<reference evidence="3" key="1">
    <citation type="submission" date="2021-03" db="EMBL/GenBank/DDBJ databases">
        <title>Whole genome sequence of Streptomyces bomunensis MMS17-BM035.</title>
        <authorList>
            <person name="Lee J.H."/>
        </authorList>
    </citation>
    <scope>NUCLEOTIDE SEQUENCE</scope>
    <source>
        <strain evidence="3">MMS17-BM035</strain>
    </source>
</reference>
<feature type="transmembrane region" description="Helical" evidence="2">
    <location>
        <begin position="116"/>
        <end position="134"/>
    </location>
</feature>
<dbReference type="AlphaFoldDB" id="A0A940RU83"/>
<feature type="compositionally biased region" description="Low complexity" evidence="1">
    <location>
        <begin position="149"/>
        <end position="158"/>
    </location>
</feature>
<gene>
    <name evidence="3" type="ORF">JFN87_05440</name>
</gene>
<evidence type="ECO:0008006" key="5">
    <source>
        <dbReference type="Google" id="ProtNLM"/>
    </source>
</evidence>
<feature type="transmembrane region" description="Helical" evidence="2">
    <location>
        <begin position="34"/>
        <end position="54"/>
    </location>
</feature>
<accession>A0A940RU83</accession>
<dbReference type="InterPro" id="IPR046096">
    <property type="entry name" value="DUF6114"/>
</dbReference>
<keyword evidence="2" id="KW-0812">Transmembrane</keyword>
<feature type="region of interest" description="Disordered" evidence="1">
    <location>
        <begin position="140"/>
        <end position="180"/>
    </location>
</feature>
<sequence length="196" mass="20843">MSAETADTLVPQERDGGFRYWRLRFRAWRGHRPFWAGLITLVSGLPIGYFPYAHLHLGNLTLAMSTTAGAGSLIIGVLLVTLGLTMWFHSIVRVFAGIAAILLALVSIPVSNLGGFFVGFLLALIGGALSVSWVPEKAKRRTAEDEAAPESAGIAEAADTADTDADPLLPGPRAGVEADVTDTRTDWFKGGRHSAG</sequence>
<evidence type="ECO:0000313" key="4">
    <source>
        <dbReference type="Proteomes" id="UP000670475"/>
    </source>
</evidence>
<dbReference type="Pfam" id="PF19609">
    <property type="entry name" value="DUF6114"/>
    <property type="match status" value="1"/>
</dbReference>
<proteinExistence type="predicted"/>